<comment type="caution">
    <text evidence="3">The sequence shown here is derived from an EMBL/GenBank/DDBJ whole genome shotgun (WGS) entry which is preliminary data.</text>
</comment>
<gene>
    <name evidence="3" type="ORF">HYH02_009360</name>
</gene>
<feature type="region of interest" description="Disordered" evidence="1">
    <location>
        <begin position="80"/>
        <end position="122"/>
    </location>
</feature>
<dbReference type="Proteomes" id="UP000613740">
    <property type="component" value="Unassembled WGS sequence"/>
</dbReference>
<dbReference type="AlphaFoldDB" id="A0A835W899"/>
<dbReference type="Pfam" id="PF00170">
    <property type="entry name" value="bZIP_1"/>
    <property type="match status" value="1"/>
</dbReference>
<evidence type="ECO:0000256" key="1">
    <source>
        <dbReference type="SAM" id="MobiDB-lite"/>
    </source>
</evidence>
<evidence type="ECO:0000259" key="2">
    <source>
        <dbReference type="Pfam" id="PF00170"/>
    </source>
</evidence>
<feature type="compositionally biased region" description="Acidic residues" evidence="1">
    <location>
        <begin position="90"/>
        <end position="103"/>
    </location>
</feature>
<dbReference type="OrthoDB" id="551935at2759"/>
<sequence length="340" mass="35175">MELELAESLGAESLAAYLNGSFIAEGSLEQTLEAPSFLGELAAITGTLEAPFSIAAPELPAEHKSEELPTTSGAATGFLPPQSETGPMSEDCDGGLMSEEDADGGATSGKGGGKRRRRIRTERQQVLNRLAQQRYRQRKKEKVAALQHNVDALQSQLERVSFLEAQCDTLRGTVAQLGADLAAKDAGLAAAQSQLRQTAVLLKGAQDKCTAQERQLAEQAQVLEAQRAQLRTSSLAGLDPQALSDRLLALVKEAFAAAAAERSSEIDGAAVPAAPAGAAAAPSAVAAPAAQAPLAMSEEVVAALSRSLTCCCRELVFASKGLGGKQAAAEAPSVIPVQCC</sequence>
<dbReference type="InterPro" id="IPR046347">
    <property type="entry name" value="bZIP_sf"/>
</dbReference>
<evidence type="ECO:0000313" key="3">
    <source>
        <dbReference type="EMBL" id="KAG2443290.1"/>
    </source>
</evidence>
<reference evidence="3" key="1">
    <citation type="journal article" date="2020" name="bioRxiv">
        <title>Comparative genomics of Chlamydomonas.</title>
        <authorList>
            <person name="Craig R.J."/>
            <person name="Hasan A.R."/>
            <person name="Ness R.W."/>
            <person name="Keightley P.D."/>
        </authorList>
    </citation>
    <scope>NUCLEOTIDE SEQUENCE</scope>
    <source>
        <strain evidence="3">CCAP 11/173</strain>
    </source>
</reference>
<dbReference type="Gene3D" id="1.20.5.170">
    <property type="match status" value="1"/>
</dbReference>
<evidence type="ECO:0000313" key="4">
    <source>
        <dbReference type="Proteomes" id="UP000613740"/>
    </source>
</evidence>
<dbReference type="EMBL" id="JAEHOD010000031">
    <property type="protein sequence ID" value="KAG2443290.1"/>
    <property type="molecule type" value="Genomic_DNA"/>
</dbReference>
<name>A0A835W899_9CHLO</name>
<proteinExistence type="predicted"/>
<accession>A0A835W899</accession>
<feature type="domain" description="BZIP" evidence="2">
    <location>
        <begin position="117"/>
        <end position="172"/>
    </location>
</feature>
<dbReference type="GO" id="GO:0003700">
    <property type="term" value="F:DNA-binding transcription factor activity"/>
    <property type="evidence" value="ECO:0007669"/>
    <property type="project" value="InterPro"/>
</dbReference>
<keyword evidence="4" id="KW-1185">Reference proteome</keyword>
<protein>
    <recommendedName>
        <fullName evidence="2">BZIP domain-containing protein</fullName>
    </recommendedName>
</protein>
<organism evidence="3 4">
    <name type="scientific">Chlamydomonas schloesseri</name>
    <dbReference type="NCBI Taxonomy" id="2026947"/>
    <lineage>
        <taxon>Eukaryota</taxon>
        <taxon>Viridiplantae</taxon>
        <taxon>Chlorophyta</taxon>
        <taxon>core chlorophytes</taxon>
        <taxon>Chlorophyceae</taxon>
        <taxon>CS clade</taxon>
        <taxon>Chlamydomonadales</taxon>
        <taxon>Chlamydomonadaceae</taxon>
        <taxon>Chlamydomonas</taxon>
    </lineage>
</organism>
<dbReference type="InterPro" id="IPR004827">
    <property type="entry name" value="bZIP"/>
</dbReference>
<dbReference type="SUPFAM" id="SSF57959">
    <property type="entry name" value="Leucine zipper domain"/>
    <property type="match status" value="1"/>
</dbReference>